<dbReference type="AlphaFoldDB" id="R4MCU7"/>
<dbReference type="BioCyc" id="MTUB1310114:G13A2-311-MONOMER"/>
<protein>
    <recommendedName>
        <fullName evidence="2">Sulphotransferase Stf0 domain-containing protein</fullName>
    </recommendedName>
</protein>
<dbReference type="Pfam" id="PF09037">
    <property type="entry name" value="Sulphotransf"/>
    <property type="match status" value="1"/>
</dbReference>
<dbReference type="InterPro" id="IPR024628">
    <property type="entry name" value="Sulfotransferase_Stf0_dom"/>
</dbReference>
<dbReference type="Gene3D" id="3.40.50.300">
    <property type="entry name" value="P-loop containing nucleotide triphosphate hydrolases"/>
    <property type="match status" value="1"/>
</dbReference>
<proteinExistence type="predicted"/>
<dbReference type="EMBL" id="CP005386">
    <property type="protein sequence ID" value="AGL25766.1"/>
    <property type="molecule type" value="Genomic_DNA"/>
</dbReference>
<dbReference type="PATRIC" id="fig|1310114.3.peg.451"/>
<name>R4MCU7_MYCTX</name>
<evidence type="ECO:0000256" key="1">
    <source>
        <dbReference type="SAM" id="MobiDB-lite"/>
    </source>
</evidence>
<dbReference type="Proteomes" id="UP000013548">
    <property type="component" value="Chromosome"/>
</dbReference>
<feature type="domain" description="Sulphotransferase Stf0" evidence="2">
    <location>
        <begin position="2"/>
        <end position="35"/>
    </location>
</feature>
<evidence type="ECO:0000313" key="4">
    <source>
        <dbReference type="Proteomes" id="UP000013548"/>
    </source>
</evidence>
<dbReference type="SUPFAM" id="SSF52540">
    <property type="entry name" value="P-loop containing nucleoside triphosphate hydrolases"/>
    <property type="match status" value="1"/>
</dbReference>
<feature type="region of interest" description="Disordered" evidence="1">
    <location>
        <begin position="1"/>
        <end position="28"/>
    </location>
</feature>
<organism evidence="3 4">
    <name type="scientific">Mycobacterium tuberculosis CAS/NITR204</name>
    <dbReference type="NCBI Taxonomy" id="1310114"/>
    <lineage>
        <taxon>Bacteria</taxon>
        <taxon>Bacillati</taxon>
        <taxon>Actinomycetota</taxon>
        <taxon>Actinomycetes</taxon>
        <taxon>Mycobacteriales</taxon>
        <taxon>Mycobacteriaceae</taxon>
        <taxon>Mycobacterium</taxon>
        <taxon>Mycobacterium tuberculosis complex</taxon>
    </lineage>
</organism>
<dbReference type="HOGENOM" id="CLU_218382_0_0_11"/>
<accession>R4MCU7</accession>
<evidence type="ECO:0000313" key="3">
    <source>
        <dbReference type="EMBL" id="AGL25766.1"/>
    </source>
</evidence>
<reference evidence="3 4" key="1">
    <citation type="journal article" date="2013" name="Genome Announc.">
        <title>Whole-Genome Sequences of Four Clinical Isolates of Mycobacterium tuberculosis from Tamil Nadu, South India.</title>
        <authorList>
            <person name="Narayanan S."/>
            <person name="Deshpande U."/>
        </authorList>
    </citation>
    <scope>NUCLEOTIDE SEQUENCE [LARGE SCALE GENOMIC DNA]</scope>
    <source>
        <strain evidence="3 4">CAS/NITR204</strain>
    </source>
</reference>
<sequence length="43" mass="4878">MLDAIGQDPKLAPAPMLERQANQRSDEWVDRYRAEAPRLGLPT</sequence>
<gene>
    <name evidence="3" type="ORF">J113_02160</name>
</gene>
<evidence type="ECO:0000259" key="2">
    <source>
        <dbReference type="Pfam" id="PF09037"/>
    </source>
</evidence>
<dbReference type="KEGG" id="mtuc:J113_02160"/>
<dbReference type="InterPro" id="IPR027417">
    <property type="entry name" value="P-loop_NTPase"/>
</dbReference>